<accession>A0A178YAL7</accession>
<gene>
    <name evidence="2" type="ORF">AU381_09145</name>
</gene>
<dbReference type="Proteomes" id="UP000094025">
    <property type="component" value="Unassembled WGS sequence"/>
</dbReference>
<proteinExistence type="predicted"/>
<dbReference type="AlphaFoldDB" id="A0A178YAL7"/>
<dbReference type="GO" id="GO:0006313">
    <property type="term" value="P:DNA transposition"/>
    <property type="evidence" value="ECO:0007669"/>
    <property type="project" value="InterPro"/>
</dbReference>
<dbReference type="EMBL" id="LPUX01000045">
    <property type="protein sequence ID" value="OAP43785.1"/>
    <property type="molecule type" value="Genomic_DNA"/>
</dbReference>
<feature type="region of interest" description="Disordered" evidence="1">
    <location>
        <begin position="1"/>
        <end position="58"/>
    </location>
</feature>
<feature type="compositionally biased region" description="Low complexity" evidence="1">
    <location>
        <begin position="7"/>
        <end position="22"/>
    </location>
</feature>
<dbReference type="Pfam" id="PF01527">
    <property type="entry name" value="HTH_Tnp_1"/>
    <property type="match status" value="1"/>
</dbReference>
<feature type="compositionally biased region" description="Basic residues" evidence="1">
    <location>
        <begin position="23"/>
        <end position="34"/>
    </location>
</feature>
<name>A0A178YAL7_9HYPH</name>
<keyword evidence="3" id="KW-1185">Reference proteome</keyword>
<protein>
    <submittedName>
        <fullName evidence="2">Transcriptional regulator</fullName>
    </submittedName>
</protein>
<comment type="caution">
    <text evidence="2">The sequence shown here is derived from an EMBL/GenBank/DDBJ whole genome shotgun (WGS) entry which is preliminary data.</text>
</comment>
<dbReference type="InterPro" id="IPR002514">
    <property type="entry name" value="Transposase_8"/>
</dbReference>
<reference evidence="2 3" key="1">
    <citation type="journal article" date="2016" name="Int. J. Syst. Evol. Microbiol.">
        <title>Ensifer glycinis sp. nov., an novel rhizobial species associated with Glycine spp.</title>
        <authorList>
            <person name="Yan H."/>
            <person name="Yan J."/>
            <person name="Sui X.H."/>
            <person name="Wang E.T."/>
            <person name="Chen W.X."/>
            <person name="Zhang X.X."/>
            <person name="Chen W.F."/>
        </authorList>
    </citation>
    <scope>NUCLEOTIDE SEQUENCE [LARGE SCALE GENOMIC DNA]</scope>
    <source>
        <strain evidence="2 3">CCBAU 23380</strain>
    </source>
</reference>
<dbReference type="STRING" id="1472378.AU381_09145"/>
<dbReference type="SUPFAM" id="SSF46689">
    <property type="entry name" value="Homeodomain-like"/>
    <property type="match status" value="1"/>
</dbReference>
<organism evidence="2 3">
    <name type="scientific">Sinorhizobium glycinis</name>
    <dbReference type="NCBI Taxonomy" id="1472378"/>
    <lineage>
        <taxon>Bacteria</taxon>
        <taxon>Pseudomonadati</taxon>
        <taxon>Pseudomonadota</taxon>
        <taxon>Alphaproteobacteria</taxon>
        <taxon>Hyphomicrobiales</taxon>
        <taxon>Rhizobiaceae</taxon>
        <taxon>Sinorhizobium/Ensifer group</taxon>
        <taxon>Sinorhizobium</taxon>
    </lineage>
</organism>
<dbReference type="GeneID" id="48977678"/>
<sequence length="148" mass="16094">MADESNTGPVAAAEAVAETKAPAGKRKSSSRRQRTAAGQVAESKTTAKPKRYSETERADKLNLIEAEVAQGNSTLKDAIKSAGISEQTYYVWKKSAKPADRKPEASVVAGDDLADLIQLEKENLRLRNLLSDKLRAENAELRKRLGLD</sequence>
<evidence type="ECO:0000256" key="1">
    <source>
        <dbReference type="SAM" id="MobiDB-lite"/>
    </source>
</evidence>
<dbReference type="GO" id="GO:0003677">
    <property type="term" value="F:DNA binding"/>
    <property type="evidence" value="ECO:0007669"/>
    <property type="project" value="InterPro"/>
</dbReference>
<evidence type="ECO:0000313" key="2">
    <source>
        <dbReference type="EMBL" id="OAP43785.1"/>
    </source>
</evidence>
<dbReference type="RefSeq" id="WP_014857606.1">
    <property type="nucleotide sequence ID" value="NZ_LPUX01000045.1"/>
</dbReference>
<dbReference type="GO" id="GO:0004803">
    <property type="term" value="F:transposase activity"/>
    <property type="evidence" value="ECO:0007669"/>
    <property type="project" value="InterPro"/>
</dbReference>
<evidence type="ECO:0000313" key="3">
    <source>
        <dbReference type="Proteomes" id="UP000094025"/>
    </source>
</evidence>
<dbReference type="OrthoDB" id="8453701at2"/>
<dbReference type="InterPro" id="IPR009057">
    <property type="entry name" value="Homeodomain-like_sf"/>
</dbReference>